<accession>A0A383W2Z2</accession>
<organism evidence="3 5">
    <name type="scientific">Tetradesmus obliquus</name>
    <name type="common">Green alga</name>
    <name type="synonym">Acutodesmus obliquus</name>
    <dbReference type="NCBI Taxonomy" id="3088"/>
    <lineage>
        <taxon>Eukaryota</taxon>
        <taxon>Viridiplantae</taxon>
        <taxon>Chlorophyta</taxon>
        <taxon>core chlorophytes</taxon>
        <taxon>Chlorophyceae</taxon>
        <taxon>CS clade</taxon>
        <taxon>Sphaeropleales</taxon>
        <taxon>Scenedesmaceae</taxon>
        <taxon>Tetradesmus</taxon>
    </lineage>
</organism>
<evidence type="ECO:0000313" key="4">
    <source>
        <dbReference type="EMBL" id="SZX79081.1"/>
    </source>
</evidence>
<gene>
    <name evidence="3" type="ORF">BQ4739_LOCUS12124</name>
    <name evidence="4" type="ORF">BQ4739_LOCUS19371</name>
</gene>
<sequence length="332" mass="35417">MAKKKKAAPADAAAQQDAAGEQPSTSGRGRSYTVSMAVPGSMIDNTQNIEFATFVAGQVARCAAIFNVDELVVIDDSPAAAKRDGSVGAGAAFLARVAQYLETPQYLRKALIPMHSDLRLAGLLPPLDAPHHMRASEWKPYREGLVLKVQPGVGSYVDIGLDRMAFVPQAVGVNTRVTLAVGESPQVQFMPDFGESMILGQVVPPSQPREAEGLYWGYSVRLAQGLSGLLHESPFKGGYDLKIGTSERGQIVAPGNLQLPRFKHVLVAFGGPGGLEEAAEHDKAVAGRETAELFGLYLNTCAQQGSRTIRTEEAILISMSFLETALHSFGGR</sequence>
<keyword evidence="5" id="KW-1185">Reference proteome</keyword>
<feature type="region of interest" description="Disordered" evidence="2">
    <location>
        <begin position="1"/>
        <end position="31"/>
    </location>
</feature>
<evidence type="ECO:0000313" key="3">
    <source>
        <dbReference type="EMBL" id="SZX72028.1"/>
    </source>
</evidence>
<dbReference type="Gene3D" id="2.40.50.140">
    <property type="entry name" value="Nucleic acid-binding proteins"/>
    <property type="match status" value="1"/>
</dbReference>
<reference evidence="3 5" key="1">
    <citation type="submission" date="2016-10" db="EMBL/GenBank/DDBJ databases">
        <authorList>
            <person name="Cai Z."/>
        </authorList>
    </citation>
    <scope>NUCLEOTIDE SEQUENCE [LARGE SCALE GENOMIC DNA]</scope>
</reference>
<dbReference type="InterPro" id="IPR003750">
    <property type="entry name" value="Put_MeTrfase-C9orf114-like"/>
</dbReference>
<dbReference type="SUPFAM" id="SSF75217">
    <property type="entry name" value="alpha/beta knot"/>
    <property type="match status" value="1"/>
</dbReference>
<evidence type="ECO:0000313" key="5">
    <source>
        <dbReference type="Proteomes" id="UP000256970"/>
    </source>
</evidence>
<protein>
    <recommendedName>
        <fullName evidence="6">RNA methyltransferase</fullName>
    </recommendedName>
</protein>
<dbReference type="PANTHER" id="PTHR12150:SF13">
    <property type="entry name" value="METHYLTRANSFERASE C9ORF114-RELATED"/>
    <property type="match status" value="1"/>
</dbReference>
<dbReference type="InterPro" id="IPR012340">
    <property type="entry name" value="NA-bd_OB-fold"/>
</dbReference>
<feature type="compositionally biased region" description="Low complexity" evidence="2">
    <location>
        <begin position="9"/>
        <end position="19"/>
    </location>
</feature>
<comment type="similarity">
    <text evidence="1">Belongs to the class IV-like SAM-binding methyltransferase superfamily.</text>
</comment>
<dbReference type="STRING" id="3088.A0A383W2Z2"/>
<dbReference type="InterPro" id="IPR029026">
    <property type="entry name" value="tRNA_m1G_MTases_N"/>
</dbReference>
<dbReference type="Pfam" id="PF02598">
    <property type="entry name" value="Methyltrn_RNA_3"/>
    <property type="match status" value="1"/>
</dbReference>
<dbReference type="InterPro" id="IPR029028">
    <property type="entry name" value="Alpha/beta_knot_MTases"/>
</dbReference>
<feature type="compositionally biased region" description="Polar residues" evidence="2">
    <location>
        <begin position="22"/>
        <end position="31"/>
    </location>
</feature>
<dbReference type="EMBL" id="FNXT01001351">
    <property type="protein sequence ID" value="SZX79081.1"/>
    <property type="molecule type" value="Genomic_DNA"/>
</dbReference>
<dbReference type="Proteomes" id="UP000256970">
    <property type="component" value="Unassembled WGS sequence"/>
</dbReference>
<dbReference type="CDD" id="cd18086">
    <property type="entry name" value="HsC9orf114-like"/>
    <property type="match status" value="1"/>
</dbReference>
<dbReference type="AlphaFoldDB" id="A0A383W2Z2"/>
<dbReference type="PANTHER" id="PTHR12150">
    <property type="entry name" value="CLASS IV SAM-BINDING METHYLTRANSFERASE-RELATED"/>
    <property type="match status" value="1"/>
</dbReference>
<evidence type="ECO:0000256" key="2">
    <source>
        <dbReference type="SAM" id="MobiDB-lite"/>
    </source>
</evidence>
<name>A0A383W2Z2_TETOB</name>
<evidence type="ECO:0008006" key="6">
    <source>
        <dbReference type="Google" id="ProtNLM"/>
    </source>
</evidence>
<proteinExistence type="inferred from homology"/>
<dbReference type="SUPFAM" id="SSF50249">
    <property type="entry name" value="Nucleic acid-binding proteins"/>
    <property type="match status" value="1"/>
</dbReference>
<dbReference type="Gene3D" id="3.40.1280.10">
    <property type="match status" value="1"/>
</dbReference>
<evidence type="ECO:0000256" key="1">
    <source>
        <dbReference type="ARBA" id="ARBA00009841"/>
    </source>
</evidence>
<dbReference type="EMBL" id="FNXT01001094">
    <property type="protein sequence ID" value="SZX72028.1"/>
    <property type="molecule type" value="Genomic_DNA"/>
</dbReference>